<dbReference type="InParanoid" id="A5DNK2"/>
<dbReference type="KEGG" id="pgu:PGUG_04853"/>
<dbReference type="GeneID" id="5124831"/>
<evidence type="ECO:0000313" key="3">
    <source>
        <dbReference type="Proteomes" id="UP000001997"/>
    </source>
</evidence>
<dbReference type="VEuPathDB" id="FungiDB:PGUG_04853"/>
<accession>A5DNK2</accession>
<evidence type="ECO:0000256" key="1">
    <source>
        <dbReference type="SAM" id="MobiDB-lite"/>
    </source>
</evidence>
<protein>
    <submittedName>
        <fullName evidence="2">Uncharacterized protein</fullName>
    </submittedName>
</protein>
<feature type="region of interest" description="Disordered" evidence="1">
    <location>
        <begin position="1"/>
        <end position="28"/>
    </location>
</feature>
<dbReference type="HOGENOM" id="CLU_1190279_0_0_1"/>
<dbReference type="EMBL" id="CH408160">
    <property type="protein sequence ID" value="EDK40755.2"/>
    <property type="molecule type" value="Genomic_DNA"/>
</dbReference>
<organism evidence="2 3">
    <name type="scientific">Meyerozyma guilliermondii (strain ATCC 6260 / CBS 566 / DSM 6381 / JCM 1539 / NBRC 10279 / NRRL Y-324)</name>
    <name type="common">Yeast</name>
    <name type="synonym">Candida guilliermondii</name>
    <dbReference type="NCBI Taxonomy" id="294746"/>
    <lineage>
        <taxon>Eukaryota</taxon>
        <taxon>Fungi</taxon>
        <taxon>Dikarya</taxon>
        <taxon>Ascomycota</taxon>
        <taxon>Saccharomycotina</taxon>
        <taxon>Pichiomycetes</taxon>
        <taxon>Debaryomycetaceae</taxon>
        <taxon>Meyerozyma</taxon>
    </lineage>
</organism>
<dbReference type="AlphaFoldDB" id="A5DNK2"/>
<name>A5DNK2_PICGU</name>
<feature type="compositionally biased region" description="Basic residues" evidence="1">
    <location>
        <begin position="19"/>
        <end position="28"/>
    </location>
</feature>
<proteinExistence type="predicted"/>
<keyword evidence="3" id="KW-1185">Reference proteome</keyword>
<evidence type="ECO:0000313" key="2">
    <source>
        <dbReference type="EMBL" id="EDK40755.2"/>
    </source>
</evidence>
<dbReference type="Proteomes" id="UP000001997">
    <property type="component" value="Unassembled WGS sequence"/>
</dbReference>
<reference evidence="2 3" key="1">
    <citation type="journal article" date="2009" name="Nature">
        <title>Evolution of pathogenicity and sexual reproduction in eight Candida genomes.</title>
        <authorList>
            <person name="Butler G."/>
            <person name="Rasmussen M.D."/>
            <person name="Lin M.F."/>
            <person name="Santos M.A."/>
            <person name="Sakthikumar S."/>
            <person name="Munro C.A."/>
            <person name="Rheinbay E."/>
            <person name="Grabherr M."/>
            <person name="Forche A."/>
            <person name="Reedy J.L."/>
            <person name="Agrafioti I."/>
            <person name="Arnaud M.B."/>
            <person name="Bates S."/>
            <person name="Brown A.J."/>
            <person name="Brunke S."/>
            <person name="Costanzo M.C."/>
            <person name="Fitzpatrick D.A."/>
            <person name="de Groot P.W."/>
            <person name="Harris D."/>
            <person name="Hoyer L.L."/>
            <person name="Hube B."/>
            <person name="Klis F.M."/>
            <person name="Kodira C."/>
            <person name="Lennard N."/>
            <person name="Logue M.E."/>
            <person name="Martin R."/>
            <person name="Neiman A.M."/>
            <person name="Nikolaou E."/>
            <person name="Quail M.A."/>
            <person name="Quinn J."/>
            <person name="Santos M.C."/>
            <person name="Schmitzberger F.F."/>
            <person name="Sherlock G."/>
            <person name="Shah P."/>
            <person name="Silverstein K.A."/>
            <person name="Skrzypek M.S."/>
            <person name="Soll D."/>
            <person name="Staggs R."/>
            <person name="Stansfield I."/>
            <person name="Stumpf M.P."/>
            <person name="Sudbery P.E."/>
            <person name="Srikantha T."/>
            <person name="Zeng Q."/>
            <person name="Berman J."/>
            <person name="Berriman M."/>
            <person name="Heitman J."/>
            <person name="Gow N.A."/>
            <person name="Lorenz M.C."/>
            <person name="Birren B.W."/>
            <person name="Kellis M."/>
            <person name="Cuomo C.A."/>
        </authorList>
    </citation>
    <scope>NUCLEOTIDE SEQUENCE [LARGE SCALE GENOMIC DNA]</scope>
    <source>
        <strain evidence="3">ATCC 6260 / CBS 566 / DSM 6381 / JCM 1539 / NBRC 10279 / NRRL Y-324</strain>
    </source>
</reference>
<dbReference type="RefSeq" id="XP_001482898.2">
    <property type="nucleotide sequence ID" value="XM_001482848.1"/>
</dbReference>
<sequence>MRGAWSGRARKERENTNKKNGKERKKKRVNVGKMNAAKKECGKIYEKQNSIIYSSVLYCSTIYTQTPMYIDPMTPLPLVVATHLKVERLIVQEHPWFRRASRSSSFPLTALRGLVSLQNRFEMDVWMFDNTGAASTFGIESFSPLAIGAGPQCVDIQAVLVVAELVGLFQAGFKEFFQFGSHLFWVKMKSRNGMFNRKSSDKPIDHGGLFHRQLDTVRSEVDRRLQNLDFLFC</sequence>
<gene>
    <name evidence="2" type="ORF">PGUG_04853</name>
</gene>